<evidence type="ECO:0000256" key="1">
    <source>
        <dbReference type="SAM" id="MobiDB-lite"/>
    </source>
</evidence>
<dbReference type="GO" id="GO:0008168">
    <property type="term" value="F:methyltransferase activity"/>
    <property type="evidence" value="ECO:0007669"/>
    <property type="project" value="TreeGrafter"/>
</dbReference>
<feature type="domain" description="Methyltransferase" evidence="2">
    <location>
        <begin position="99"/>
        <end position="190"/>
    </location>
</feature>
<sequence>MGTSLSSIRKKKRSSQQHPSSATQVSSTGGTSSQEKTSSTIINGRSFHNTDSIYWLPNDDAENDRLVGQHFAMKSLFGGRNFNDKVLEYVDMGSQATKVLDCGCGPGTWIMDVATDYPSCQLTGIDLSDVFPTSIRPPNVTFEIGNVLTRLPYEDNTFDFINLRFFILALRVDEWAITLKELYRILKPGGIIESMECGQLKNGRDFTKDLANRVVVFMQSRDQDPFIHSKIPTHLKEAGFEPIETTVKDIYLGKSDSINREFLWDVINIYKSIKPYMAAQLNLQTDAEYDEFLNRLAIECQQEPQTMWDMSSTLARKPL</sequence>
<reference evidence="3" key="1">
    <citation type="submission" date="2016-04" db="EMBL/GenBank/DDBJ databases">
        <authorList>
            <person name="Evans L.H."/>
            <person name="Alamgir A."/>
            <person name="Owens N."/>
            <person name="Weber N.D."/>
            <person name="Virtaneva K."/>
            <person name="Barbian K."/>
            <person name="Babar A."/>
            <person name="Rosenke K."/>
        </authorList>
    </citation>
    <scope>NUCLEOTIDE SEQUENCE [LARGE SCALE GENOMIC DNA]</scope>
    <source>
        <strain evidence="3">CBS 101.48</strain>
    </source>
</reference>
<evidence type="ECO:0000313" key="4">
    <source>
        <dbReference type="Proteomes" id="UP000078561"/>
    </source>
</evidence>
<proteinExistence type="predicted"/>
<keyword evidence="4" id="KW-1185">Reference proteome</keyword>
<dbReference type="InParanoid" id="A0A163LVW0"/>
<feature type="region of interest" description="Disordered" evidence="1">
    <location>
        <begin position="1"/>
        <end position="42"/>
    </location>
</feature>
<organism evidence="3">
    <name type="scientific">Absidia glauca</name>
    <name type="common">Pin mould</name>
    <dbReference type="NCBI Taxonomy" id="4829"/>
    <lineage>
        <taxon>Eukaryota</taxon>
        <taxon>Fungi</taxon>
        <taxon>Fungi incertae sedis</taxon>
        <taxon>Mucoromycota</taxon>
        <taxon>Mucoromycotina</taxon>
        <taxon>Mucoromycetes</taxon>
        <taxon>Mucorales</taxon>
        <taxon>Cunninghamellaceae</taxon>
        <taxon>Absidia</taxon>
    </lineage>
</organism>
<dbReference type="AlphaFoldDB" id="A0A163LVW0"/>
<dbReference type="PANTHER" id="PTHR43591:SF24">
    <property type="entry name" value="2-METHOXY-6-POLYPRENYL-1,4-BENZOQUINOL METHYLASE, MITOCHONDRIAL"/>
    <property type="match status" value="1"/>
</dbReference>
<dbReference type="SUPFAM" id="SSF53335">
    <property type="entry name" value="S-adenosyl-L-methionine-dependent methyltransferases"/>
    <property type="match status" value="1"/>
</dbReference>
<dbReference type="CDD" id="cd02440">
    <property type="entry name" value="AdoMet_MTases"/>
    <property type="match status" value="1"/>
</dbReference>
<dbReference type="PANTHER" id="PTHR43591">
    <property type="entry name" value="METHYLTRANSFERASE"/>
    <property type="match status" value="1"/>
</dbReference>
<accession>A0A163LVW0</accession>
<evidence type="ECO:0000259" key="2">
    <source>
        <dbReference type="Pfam" id="PF13649"/>
    </source>
</evidence>
<evidence type="ECO:0000313" key="3">
    <source>
        <dbReference type="EMBL" id="SAL97178.1"/>
    </source>
</evidence>
<protein>
    <recommendedName>
        <fullName evidence="2">Methyltransferase domain-containing protein</fullName>
    </recommendedName>
</protein>
<name>A0A163LVW0_ABSGL</name>
<dbReference type="Proteomes" id="UP000078561">
    <property type="component" value="Unassembled WGS sequence"/>
</dbReference>
<gene>
    <name evidence="3" type="primary">ABSGL_02649.1 scaffold 3684</name>
</gene>
<dbReference type="Pfam" id="PF13649">
    <property type="entry name" value="Methyltransf_25"/>
    <property type="match status" value="1"/>
</dbReference>
<dbReference type="InterPro" id="IPR041698">
    <property type="entry name" value="Methyltransf_25"/>
</dbReference>
<dbReference type="OMA" id="TWIMDVA"/>
<dbReference type="STRING" id="4829.A0A163LVW0"/>
<feature type="compositionally biased region" description="Low complexity" evidence="1">
    <location>
        <begin position="20"/>
        <end position="34"/>
    </location>
</feature>
<dbReference type="EMBL" id="LT551602">
    <property type="protein sequence ID" value="SAL97178.1"/>
    <property type="molecule type" value="Genomic_DNA"/>
</dbReference>
<dbReference type="OrthoDB" id="2013972at2759"/>
<dbReference type="InterPro" id="IPR029063">
    <property type="entry name" value="SAM-dependent_MTases_sf"/>
</dbReference>
<dbReference type="Gene3D" id="3.40.50.150">
    <property type="entry name" value="Vaccinia Virus protein VP39"/>
    <property type="match status" value="1"/>
</dbReference>